<reference evidence="3" key="1">
    <citation type="submission" date="2016-06" db="UniProtKB">
        <authorList>
            <consortium name="WormBaseParasite"/>
        </authorList>
    </citation>
    <scope>IDENTIFICATION</scope>
</reference>
<protein>
    <submittedName>
        <fullName evidence="3">ABC transporter domain-containing protein</fullName>
    </submittedName>
</protein>
<dbReference type="PANTHER" id="PTHR24222">
    <property type="entry name" value="ABC TRANSPORTER B FAMILY"/>
    <property type="match status" value="1"/>
</dbReference>
<dbReference type="Gene3D" id="3.40.50.300">
    <property type="entry name" value="P-loop containing nucleotide triphosphate hydrolases"/>
    <property type="match status" value="1"/>
</dbReference>
<dbReference type="AlphaFoldDB" id="A0A183U836"/>
<accession>A0A183U836</accession>
<evidence type="ECO:0000313" key="1">
    <source>
        <dbReference type="EMBL" id="VDM31442.1"/>
    </source>
</evidence>
<dbReference type="EMBL" id="UYWY01008440">
    <property type="protein sequence ID" value="VDM31442.1"/>
    <property type="molecule type" value="Genomic_DNA"/>
</dbReference>
<sequence length="86" mass="9807">MGEREEEVWEEVERREILIDNHEVSSLNLAFLRKTIGVVSQEPVLFNTTIKENIEMGNENVTDGELYAACRLANAVNFINQLPNVC</sequence>
<evidence type="ECO:0000313" key="2">
    <source>
        <dbReference type="Proteomes" id="UP000050794"/>
    </source>
</evidence>
<dbReference type="InterPro" id="IPR039421">
    <property type="entry name" value="Type_1_exporter"/>
</dbReference>
<dbReference type="WBParaSite" id="TCNE_0000465601-mRNA-1">
    <property type="protein sequence ID" value="TCNE_0000465601-mRNA-1"/>
    <property type="gene ID" value="TCNE_0000465601"/>
</dbReference>
<organism evidence="2 3">
    <name type="scientific">Toxocara canis</name>
    <name type="common">Canine roundworm</name>
    <dbReference type="NCBI Taxonomy" id="6265"/>
    <lineage>
        <taxon>Eukaryota</taxon>
        <taxon>Metazoa</taxon>
        <taxon>Ecdysozoa</taxon>
        <taxon>Nematoda</taxon>
        <taxon>Chromadorea</taxon>
        <taxon>Rhabditida</taxon>
        <taxon>Spirurina</taxon>
        <taxon>Ascaridomorpha</taxon>
        <taxon>Ascaridoidea</taxon>
        <taxon>Toxocaridae</taxon>
        <taxon>Toxocara</taxon>
    </lineage>
</organism>
<gene>
    <name evidence="1" type="ORF">TCNE_LOCUS4655</name>
</gene>
<name>A0A183U836_TOXCA</name>
<dbReference type="Proteomes" id="UP000050794">
    <property type="component" value="Unassembled WGS sequence"/>
</dbReference>
<keyword evidence="2" id="KW-1185">Reference proteome</keyword>
<proteinExistence type="predicted"/>
<dbReference type="GO" id="GO:0005886">
    <property type="term" value="C:plasma membrane"/>
    <property type="evidence" value="ECO:0007669"/>
    <property type="project" value="TreeGrafter"/>
</dbReference>
<dbReference type="InterPro" id="IPR027417">
    <property type="entry name" value="P-loop_NTPase"/>
</dbReference>
<reference evidence="1 2" key="2">
    <citation type="submission" date="2018-11" db="EMBL/GenBank/DDBJ databases">
        <authorList>
            <consortium name="Pathogen Informatics"/>
        </authorList>
    </citation>
    <scope>NUCLEOTIDE SEQUENCE [LARGE SCALE GENOMIC DNA]</scope>
</reference>
<evidence type="ECO:0000313" key="3">
    <source>
        <dbReference type="WBParaSite" id="TCNE_0000465601-mRNA-1"/>
    </source>
</evidence>
<dbReference type="PANTHER" id="PTHR24222:SF83">
    <property type="entry name" value="ABC TRANSPORTER B FAMILY MEMBER 19"/>
    <property type="match status" value="1"/>
</dbReference>
<dbReference type="GO" id="GO:0042626">
    <property type="term" value="F:ATPase-coupled transmembrane transporter activity"/>
    <property type="evidence" value="ECO:0007669"/>
    <property type="project" value="TreeGrafter"/>
</dbReference>
<dbReference type="SUPFAM" id="SSF52540">
    <property type="entry name" value="P-loop containing nucleoside triphosphate hydrolases"/>
    <property type="match status" value="1"/>
</dbReference>